<dbReference type="SMART" id="SM00409">
    <property type="entry name" value="IG"/>
    <property type="match status" value="1"/>
</dbReference>
<evidence type="ECO:0000259" key="16">
    <source>
        <dbReference type="PROSITE" id="PS50835"/>
    </source>
</evidence>
<dbReference type="GO" id="GO:0098609">
    <property type="term" value="P:cell-cell adhesion"/>
    <property type="evidence" value="ECO:0007669"/>
    <property type="project" value="TreeGrafter"/>
</dbReference>
<evidence type="ECO:0000256" key="3">
    <source>
        <dbReference type="ARBA" id="ARBA00020871"/>
    </source>
</evidence>
<dbReference type="KEGG" id="muo:115482167"/>
<dbReference type="GeneID" id="115482167"/>
<dbReference type="SUPFAM" id="SSF48726">
    <property type="entry name" value="Immunoglobulin"/>
    <property type="match status" value="1"/>
</dbReference>
<feature type="transmembrane region" description="Helical" evidence="14">
    <location>
        <begin position="149"/>
        <end position="173"/>
    </location>
</feature>
<dbReference type="Pfam" id="PF07686">
    <property type="entry name" value="V-set"/>
    <property type="match status" value="1"/>
</dbReference>
<dbReference type="GO" id="GO:0005886">
    <property type="term" value="C:plasma membrane"/>
    <property type="evidence" value="ECO:0007669"/>
    <property type="project" value="TreeGrafter"/>
</dbReference>
<dbReference type="InterPro" id="IPR007110">
    <property type="entry name" value="Ig-like_dom"/>
</dbReference>
<keyword evidence="8" id="KW-1015">Disulfide bond</keyword>
<dbReference type="OrthoDB" id="8916449at2759"/>
<keyword evidence="6 14" id="KW-1133">Transmembrane helix</keyword>
<evidence type="ECO:0000256" key="13">
    <source>
        <dbReference type="ARBA" id="ARBA00058349"/>
    </source>
</evidence>
<keyword evidence="5 15" id="KW-0732">Signal</keyword>
<evidence type="ECO:0000313" key="17">
    <source>
        <dbReference type="Proteomes" id="UP000515156"/>
    </source>
</evidence>
<keyword evidence="17" id="KW-1185">Reference proteome</keyword>
<keyword evidence="7 14" id="KW-0472">Membrane</keyword>
<gene>
    <name evidence="18" type="primary">MPZL2</name>
</gene>
<evidence type="ECO:0000256" key="5">
    <source>
        <dbReference type="ARBA" id="ARBA00022729"/>
    </source>
</evidence>
<dbReference type="PANTHER" id="PTHR13869">
    <property type="entry name" value="MYELIN P0 RELATED"/>
    <property type="match status" value="1"/>
</dbReference>
<dbReference type="CTD" id="10205"/>
<evidence type="ECO:0000256" key="9">
    <source>
        <dbReference type="ARBA" id="ARBA00023180"/>
    </source>
</evidence>
<comment type="subcellular location">
    <subcellularLocation>
        <location evidence="1">Membrane</location>
        <topology evidence="1">Single-pass type I membrane protein</topology>
    </subcellularLocation>
</comment>
<keyword evidence="4 14" id="KW-0812">Transmembrane</keyword>
<dbReference type="InterPro" id="IPR013106">
    <property type="entry name" value="Ig_V-set"/>
</dbReference>
<name>A0A6P7ZUL5_9AMPH</name>
<evidence type="ECO:0000256" key="11">
    <source>
        <dbReference type="ARBA" id="ARBA00029587"/>
    </source>
</evidence>
<evidence type="ECO:0000256" key="2">
    <source>
        <dbReference type="ARBA" id="ARBA00007180"/>
    </source>
</evidence>
<dbReference type="InterPro" id="IPR000920">
    <property type="entry name" value="Myelin_P0-rel"/>
</dbReference>
<dbReference type="Gene3D" id="2.60.40.10">
    <property type="entry name" value="Immunoglobulins"/>
    <property type="match status" value="1"/>
</dbReference>
<evidence type="ECO:0000256" key="14">
    <source>
        <dbReference type="SAM" id="Phobius"/>
    </source>
</evidence>
<sequence length="208" mass="23175">MHCQSGCWTCLLGLVQVIAVLQIQAVDIYTSGNVEALNGTDTRLKCTFRTSAPIGQSLVVSWNFKPETGGQEEYVFYYHGKPYPPSGRFYNRAVWDGDVSRSDASILIRNLRFSDNGTFTCRVVNPPDVEGIVGEIQLQVVSQVTFSEIYLLAVVIGSACALIILVVVIVILVRHCKKKRQENNIQMSELECKEKEPMNKKDPAEVTT</sequence>
<dbReference type="RefSeq" id="XP_030077611.1">
    <property type="nucleotide sequence ID" value="XM_030221751.1"/>
</dbReference>
<evidence type="ECO:0000313" key="18">
    <source>
        <dbReference type="RefSeq" id="XP_030077611.1"/>
    </source>
</evidence>
<keyword evidence="10" id="KW-0393">Immunoglobulin domain</keyword>
<protein>
    <recommendedName>
        <fullName evidence="3">Myelin protein P0</fullName>
    </recommendedName>
    <alternativeName>
        <fullName evidence="12">Myelin peripheral protein</fullName>
    </alternativeName>
    <alternativeName>
        <fullName evidence="11">Myelin protein zero</fullName>
    </alternativeName>
</protein>
<evidence type="ECO:0000256" key="6">
    <source>
        <dbReference type="ARBA" id="ARBA00022989"/>
    </source>
</evidence>
<dbReference type="FunFam" id="2.60.40.10:FF:000193">
    <property type="entry name" value="Myelin protein zero-like 1 like"/>
    <property type="match status" value="1"/>
</dbReference>
<evidence type="ECO:0000256" key="12">
    <source>
        <dbReference type="ARBA" id="ARBA00032781"/>
    </source>
</evidence>
<feature type="signal peptide" evidence="15">
    <location>
        <begin position="1"/>
        <end position="25"/>
    </location>
</feature>
<evidence type="ECO:0000256" key="15">
    <source>
        <dbReference type="SAM" id="SignalP"/>
    </source>
</evidence>
<reference evidence="18" key="1">
    <citation type="submission" date="2025-08" db="UniProtKB">
        <authorList>
            <consortium name="RefSeq"/>
        </authorList>
    </citation>
    <scope>IDENTIFICATION</scope>
</reference>
<dbReference type="SMART" id="SM00406">
    <property type="entry name" value="IGv"/>
    <property type="match status" value="1"/>
</dbReference>
<evidence type="ECO:0000256" key="10">
    <source>
        <dbReference type="ARBA" id="ARBA00023319"/>
    </source>
</evidence>
<dbReference type="InterPro" id="IPR036179">
    <property type="entry name" value="Ig-like_dom_sf"/>
</dbReference>
<dbReference type="PANTHER" id="PTHR13869:SF21">
    <property type="entry name" value="MYELIN PROTEIN ZERO-LIKE PROTEIN 2"/>
    <property type="match status" value="1"/>
</dbReference>
<proteinExistence type="inferred from homology"/>
<evidence type="ECO:0000256" key="4">
    <source>
        <dbReference type="ARBA" id="ARBA00022692"/>
    </source>
</evidence>
<feature type="chain" id="PRO_5028021248" description="Myelin protein P0" evidence="15">
    <location>
        <begin position="26"/>
        <end position="208"/>
    </location>
</feature>
<evidence type="ECO:0000256" key="8">
    <source>
        <dbReference type="ARBA" id="ARBA00023157"/>
    </source>
</evidence>
<evidence type="ECO:0000256" key="1">
    <source>
        <dbReference type="ARBA" id="ARBA00004479"/>
    </source>
</evidence>
<accession>A0A6P7ZUL5</accession>
<dbReference type="InterPro" id="IPR013783">
    <property type="entry name" value="Ig-like_fold"/>
</dbReference>
<organism evidence="17 18">
    <name type="scientific">Microcaecilia unicolor</name>
    <dbReference type="NCBI Taxonomy" id="1415580"/>
    <lineage>
        <taxon>Eukaryota</taxon>
        <taxon>Metazoa</taxon>
        <taxon>Chordata</taxon>
        <taxon>Craniata</taxon>
        <taxon>Vertebrata</taxon>
        <taxon>Euteleostomi</taxon>
        <taxon>Amphibia</taxon>
        <taxon>Gymnophiona</taxon>
        <taxon>Siphonopidae</taxon>
        <taxon>Microcaecilia</taxon>
    </lineage>
</organism>
<dbReference type="AlphaFoldDB" id="A0A6P7ZUL5"/>
<comment type="function">
    <text evidence="13">Creation of an extracellular membrane face which guides the wrapping process and ultimately compacts adjacent lamellae.</text>
</comment>
<dbReference type="PROSITE" id="PS50835">
    <property type="entry name" value="IG_LIKE"/>
    <property type="match status" value="1"/>
</dbReference>
<feature type="domain" description="Ig-like" evidence="16">
    <location>
        <begin position="24"/>
        <end position="139"/>
    </location>
</feature>
<dbReference type="InParanoid" id="A0A6P7ZUL5"/>
<dbReference type="PRINTS" id="PR00213">
    <property type="entry name" value="MYELINP0"/>
</dbReference>
<dbReference type="InterPro" id="IPR003599">
    <property type="entry name" value="Ig_sub"/>
</dbReference>
<dbReference type="FunCoup" id="A0A6P7ZUL5">
    <property type="interactions" value="154"/>
</dbReference>
<dbReference type="Proteomes" id="UP000515156">
    <property type="component" value="Chromosome 12"/>
</dbReference>
<comment type="similarity">
    <text evidence="2">Belongs to the myelin P0 protein family.</text>
</comment>
<keyword evidence="9" id="KW-0325">Glycoprotein</keyword>
<evidence type="ECO:0000256" key="7">
    <source>
        <dbReference type="ARBA" id="ARBA00023136"/>
    </source>
</evidence>